<dbReference type="GO" id="GO:0005886">
    <property type="term" value="C:plasma membrane"/>
    <property type="evidence" value="ECO:0007669"/>
    <property type="project" value="UniProtKB-SubCell"/>
</dbReference>
<dbReference type="InterPro" id="IPR038078">
    <property type="entry name" value="PhoU-like_sf"/>
</dbReference>
<accession>A0A1I3IE28</accession>
<gene>
    <name evidence="8" type="ORF">SAMN04487775_101536</name>
</gene>
<feature type="transmembrane region" description="Helical" evidence="6">
    <location>
        <begin position="48"/>
        <end position="74"/>
    </location>
</feature>
<keyword evidence="9" id="KW-1185">Reference proteome</keyword>
<evidence type="ECO:0000256" key="5">
    <source>
        <dbReference type="ARBA" id="ARBA00023136"/>
    </source>
</evidence>
<name>A0A1I3IE28_9SPIR</name>
<dbReference type="Pfam" id="PF01895">
    <property type="entry name" value="PhoU"/>
    <property type="match status" value="1"/>
</dbReference>
<keyword evidence="5 6" id="KW-0472">Membrane</keyword>
<dbReference type="AlphaFoldDB" id="A0A1I3IE28"/>
<sequence length="548" mass="60360">MNVIQPVLELIGSLGLLLYGMKLMSDGIQKSSGEKLQRALAVLTGNRFASLLTGLVVTMVIQSSGATTVMVVTFVNSGLMTLAQSVGVVFGANIGTTITAWIVSIFGFNFKISAFAIPVFGIGYFLSIIRKGKYRNWAEALMGFGMLFLGLSGLSAVFTPEQLGWLFKIQGGGPLAILVGFVIGILITALLHSSSAFSAIVITMAFNGLINWEMAAAMTLGSNIGSTIDAVLAALGTNADARRSALIHVMFNVFGTVLALIFFHPFLDLVMMLTPGGQHSNIAIRISMLHTVFKTLSTIILLPMQNPLIALTKKIIKDDPEGTSNVYKLEFTGLLSKDSVTTHIMQAEKAIADMTDVVTDMFDKIQIGVTKRNHDFIEKHGEASELAEDYADQMHEQITHYLIKCESLQVTEKQLNHISNMIQIVDELENMSDSCYGTIMLISRSIEKKMKFQTEDMERLLPYIELARQFLQFIRININKQLTPEKLELARELEDGIDAFRKDLKKVARKRLEGGADVKSELLYIDIVRTIEHIGDNCFNISEILTNG</sequence>
<dbReference type="InterPro" id="IPR026022">
    <property type="entry name" value="PhoU_dom"/>
</dbReference>
<proteinExistence type="predicted"/>
<evidence type="ECO:0000256" key="4">
    <source>
        <dbReference type="ARBA" id="ARBA00022989"/>
    </source>
</evidence>
<feature type="transmembrane region" description="Helical" evidence="6">
    <location>
        <begin position="141"/>
        <end position="158"/>
    </location>
</feature>
<dbReference type="RefSeq" id="WP_074930217.1">
    <property type="nucleotide sequence ID" value="NZ_FORI01000001.1"/>
</dbReference>
<keyword evidence="2" id="KW-1003">Cell membrane</keyword>
<dbReference type="OrthoDB" id="9763003at2"/>
<dbReference type="Gene3D" id="1.20.58.220">
    <property type="entry name" value="Phosphate transport system protein phou homolog 2, domain 2"/>
    <property type="match status" value="1"/>
</dbReference>
<keyword evidence="3 6" id="KW-0812">Transmembrane</keyword>
<dbReference type="GO" id="GO:0044341">
    <property type="term" value="P:sodium-dependent phosphate transport"/>
    <property type="evidence" value="ECO:0007669"/>
    <property type="project" value="InterPro"/>
</dbReference>
<feature type="domain" description="PhoU" evidence="7">
    <location>
        <begin position="351"/>
        <end position="435"/>
    </location>
</feature>
<dbReference type="EMBL" id="FORI01000001">
    <property type="protein sequence ID" value="SFI46186.1"/>
    <property type="molecule type" value="Genomic_DNA"/>
</dbReference>
<dbReference type="PANTHER" id="PTHR10010:SF46">
    <property type="entry name" value="SODIUM-DEPENDENT PHOSPHATE TRANSPORT PROTEIN 2B"/>
    <property type="match status" value="1"/>
</dbReference>
<dbReference type="NCBIfam" id="TIGR00704">
    <property type="entry name" value="NaPi_cotrn_rel"/>
    <property type="match status" value="1"/>
</dbReference>
<dbReference type="GO" id="GO:0005436">
    <property type="term" value="F:sodium:phosphate symporter activity"/>
    <property type="evidence" value="ECO:0007669"/>
    <property type="project" value="InterPro"/>
</dbReference>
<evidence type="ECO:0000259" key="7">
    <source>
        <dbReference type="Pfam" id="PF01895"/>
    </source>
</evidence>
<reference evidence="9" key="1">
    <citation type="submission" date="2016-10" db="EMBL/GenBank/DDBJ databases">
        <authorList>
            <person name="Varghese N."/>
            <person name="Submissions S."/>
        </authorList>
    </citation>
    <scope>NUCLEOTIDE SEQUENCE [LARGE SCALE GENOMIC DNA]</scope>
    <source>
        <strain evidence="9">XBD1002</strain>
    </source>
</reference>
<evidence type="ECO:0000313" key="8">
    <source>
        <dbReference type="EMBL" id="SFI46186.1"/>
    </source>
</evidence>
<dbReference type="Pfam" id="PF02690">
    <property type="entry name" value="Na_Pi_cotrans"/>
    <property type="match status" value="2"/>
</dbReference>
<dbReference type="SUPFAM" id="SSF109755">
    <property type="entry name" value="PhoU-like"/>
    <property type="match status" value="1"/>
</dbReference>
<dbReference type="Proteomes" id="UP000182737">
    <property type="component" value="Unassembled WGS sequence"/>
</dbReference>
<dbReference type="InterPro" id="IPR003841">
    <property type="entry name" value="Na/Pi_transpt"/>
</dbReference>
<dbReference type="NCBIfam" id="NF037997">
    <property type="entry name" value="Na_Pi_symport"/>
    <property type="match status" value="1"/>
</dbReference>
<dbReference type="PANTHER" id="PTHR10010">
    <property type="entry name" value="SOLUTE CARRIER FAMILY 34 SODIUM PHOSPHATE , MEMBER 2-RELATED"/>
    <property type="match status" value="1"/>
</dbReference>
<feature type="transmembrane region" description="Helical" evidence="6">
    <location>
        <begin position="282"/>
        <end position="304"/>
    </location>
</feature>
<feature type="transmembrane region" description="Helical" evidence="6">
    <location>
        <begin position="178"/>
        <end position="202"/>
    </location>
</feature>
<organism evidence="8 9">
    <name type="scientific">Treponema bryantii</name>
    <dbReference type="NCBI Taxonomy" id="163"/>
    <lineage>
        <taxon>Bacteria</taxon>
        <taxon>Pseudomonadati</taxon>
        <taxon>Spirochaetota</taxon>
        <taxon>Spirochaetia</taxon>
        <taxon>Spirochaetales</taxon>
        <taxon>Treponemataceae</taxon>
        <taxon>Treponema</taxon>
    </lineage>
</organism>
<feature type="transmembrane region" description="Helical" evidence="6">
    <location>
        <begin position="86"/>
        <end position="106"/>
    </location>
</feature>
<dbReference type="InterPro" id="IPR004633">
    <property type="entry name" value="NaPi_cotrn-rel/YqeW-like"/>
</dbReference>
<evidence type="ECO:0000313" key="9">
    <source>
        <dbReference type="Proteomes" id="UP000182737"/>
    </source>
</evidence>
<keyword evidence="4 6" id="KW-1133">Transmembrane helix</keyword>
<feature type="transmembrane region" description="Helical" evidence="6">
    <location>
        <begin position="112"/>
        <end position="129"/>
    </location>
</feature>
<feature type="transmembrane region" description="Helical" evidence="6">
    <location>
        <begin position="247"/>
        <end position="270"/>
    </location>
</feature>
<evidence type="ECO:0000256" key="1">
    <source>
        <dbReference type="ARBA" id="ARBA00004651"/>
    </source>
</evidence>
<evidence type="ECO:0000256" key="6">
    <source>
        <dbReference type="SAM" id="Phobius"/>
    </source>
</evidence>
<protein>
    <submittedName>
        <fullName evidence="8">Phosphate:Na+ symporter</fullName>
    </submittedName>
</protein>
<comment type="subcellular location">
    <subcellularLocation>
        <location evidence="1">Cell membrane</location>
        <topology evidence="1">Multi-pass membrane protein</topology>
    </subcellularLocation>
</comment>
<evidence type="ECO:0000256" key="3">
    <source>
        <dbReference type="ARBA" id="ARBA00022692"/>
    </source>
</evidence>
<evidence type="ECO:0000256" key="2">
    <source>
        <dbReference type="ARBA" id="ARBA00022475"/>
    </source>
</evidence>